<keyword evidence="2" id="KW-0472">Membrane</keyword>
<feature type="domain" description="Lipoyl-binding" evidence="3">
    <location>
        <begin position="728"/>
        <end position="786"/>
    </location>
</feature>
<keyword evidence="1" id="KW-0175">Coiled coil</keyword>
<sequence length="791" mass="88316">MGQLFPTIYFSFDGFQRRQLKQDLLRAFNQSRLSELGFKVQFSPRTVVDFGVPDGLTVTQQCQQASLFVALLEQQPGHGSRQHMLNTELSYAIPEAGTHVVLLSEQQPELPAQMSRQLEQHGLAVQVLESSDLTTAIFNQLEVELLGNSEPLSLQILTQDYGIDGTTLDNASWQQHPNQELLAQLYGQAPEPANGSPALADLQQHRHWGVASLQLGNAVGAGQSFQHCLALNDSDLMANYWRCRLLAEQATKEAEFNELIRRGQLLLKHFQQKEGAAELQAQCHYFQALGHVGQKRFEQALESMRASLNFRHSVAWQHQTALRALQLLSQQEITPERLDPALLTAKNCFLAMLTESLEGFQLSFRQLLLKTSKEKLEIVMLGVKQVVLAALKQIRQHEQRLLDQCAEWELIVATQLSDNEPHDLMAKSIWNLLAIGQDSIRQQVTLLQLLAGQLTNMDEQASQLEQQADRQAQQQQRISQDINKQQLRYKDTLSGKKLSIAGSSVAGALCLVLISGFWWLPLTKLTISILLAAASAAFCLLIYLLSRQQSVLAHIQQRCRELDSQYALGDDELPEPRTMEGWFDRLTVRRDKHQEREGLIRSKAAAIRGQLQPRIKQFVTLQQSFAEQAFEQLDGAFIGERFGGQPSLLQRGQSTQVQLTSALAAQLPEQPKLSASQLLIKQSQHPADIYFSEPSALRLRGLNMLQDAANADLPLTLVHAPVVTSDEPLALFKWLVQTGDQVTAEQPIAELQNASCSIPLFAPIAGLVTKQLVAEGHDLSPEQAVLELQTD</sequence>
<dbReference type="RefSeq" id="WP_191145662.1">
    <property type="nucleotide sequence ID" value="NZ_JACXAF010000020.1"/>
</dbReference>
<evidence type="ECO:0000313" key="4">
    <source>
        <dbReference type="EMBL" id="MBD1390592.1"/>
    </source>
</evidence>
<feature type="transmembrane region" description="Helical" evidence="2">
    <location>
        <begin position="525"/>
        <end position="545"/>
    </location>
</feature>
<accession>A0A8J6QUY7</accession>
<reference evidence="4" key="1">
    <citation type="submission" date="2020-09" db="EMBL/GenBank/DDBJ databases">
        <title>A novel bacterium of genus Neiella, isolated from South China Sea.</title>
        <authorList>
            <person name="Huang H."/>
            <person name="Mo K."/>
            <person name="Hu Y."/>
        </authorList>
    </citation>
    <scope>NUCLEOTIDE SEQUENCE</scope>
    <source>
        <strain evidence="4">HB171785</strain>
    </source>
</reference>
<dbReference type="EMBL" id="JACXAF010000020">
    <property type="protein sequence ID" value="MBD1390592.1"/>
    <property type="molecule type" value="Genomic_DNA"/>
</dbReference>
<dbReference type="Gene3D" id="2.40.50.100">
    <property type="match status" value="1"/>
</dbReference>
<dbReference type="AlphaFoldDB" id="A0A8J6QUY7"/>
<feature type="coiled-coil region" evidence="1">
    <location>
        <begin position="447"/>
        <end position="481"/>
    </location>
</feature>
<dbReference type="InterPro" id="IPR011053">
    <property type="entry name" value="Single_hybrid_motif"/>
</dbReference>
<dbReference type="InterPro" id="IPR000089">
    <property type="entry name" value="Biotin_lipoyl"/>
</dbReference>
<evidence type="ECO:0000259" key="3">
    <source>
        <dbReference type="Pfam" id="PF00364"/>
    </source>
</evidence>
<gene>
    <name evidence="4" type="ORF">IC617_14235</name>
</gene>
<dbReference type="CDD" id="cd06849">
    <property type="entry name" value="lipoyl_domain"/>
    <property type="match status" value="1"/>
</dbReference>
<protein>
    <recommendedName>
        <fullName evidence="3">Lipoyl-binding domain-containing protein</fullName>
    </recommendedName>
</protein>
<comment type="caution">
    <text evidence="4">The sequence shown here is derived from an EMBL/GenBank/DDBJ whole genome shotgun (WGS) entry which is preliminary data.</text>
</comment>
<organism evidence="4 5">
    <name type="scientific">Neiella litorisoli</name>
    <dbReference type="NCBI Taxonomy" id="2771431"/>
    <lineage>
        <taxon>Bacteria</taxon>
        <taxon>Pseudomonadati</taxon>
        <taxon>Pseudomonadota</taxon>
        <taxon>Gammaproteobacteria</taxon>
        <taxon>Alteromonadales</taxon>
        <taxon>Echinimonadaceae</taxon>
        <taxon>Neiella</taxon>
    </lineage>
</organism>
<keyword evidence="2" id="KW-1133">Transmembrane helix</keyword>
<name>A0A8J6QUY7_9GAMM</name>
<feature type="transmembrane region" description="Helical" evidence="2">
    <location>
        <begin position="498"/>
        <end position="519"/>
    </location>
</feature>
<dbReference type="Proteomes" id="UP000638014">
    <property type="component" value="Unassembled WGS sequence"/>
</dbReference>
<evidence type="ECO:0000256" key="1">
    <source>
        <dbReference type="SAM" id="Coils"/>
    </source>
</evidence>
<keyword evidence="2" id="KW-0812">Transmembrane</keyword>
<dbReference type="SUPFAM" id="SSF51230">
    <property type="entry name" value="Single hybrid motif"/>
    <property type="match status" value="1"/>
</dbReference>
<evidence type="ECO:0000256" key="2">
    <source>
        <dbReference type="SAM" id="Phobius"/>
    </source>
</evidence>
<evidence type="ECO:0000313" key="5">
    <source>
        <dbReference type="Proteomes" id="UP000638014"/>
    </source>
</evidence>
<proteinExistence type="predicted"/>
<dbReference type="Pfam" id="PF00364">
    <property type="entry name" value="Biotin_lipoyl"/>
    <property type="match status" value="1"/>
</dbReference>
<keyword evidence="5" id="KW-1185">Reference proteome</keyword>